<dbReference type="AlphaFoldDB" id="A0A9C5Z3A8"/>
<dbReference type="RefSeq" id="XP_037888719.1">
    <property type="nucleotide sequence ID" value="XM_038032791.1"/>
</dbReference>
<evidence type="ECO:0000313" key="3">
    <source>
        <dbReference type="RefSeq" id="XP_037888719.1"/>
    </source>
</evidence>
<sequence length="175" mass="19890">METAASKKIERHVLKAVKTLNRACFHNGVDEKAILGRVRRQMRNLAPVRNVGRLVRQSLQKLIDDGLVHRITAENVFVSSSSTKRHSIKSQKSSSSQLDPNKPRTECISEESLSGDEFERTRKRLQSNNRKITYVGRPVPLPKKREHIRKLNESVNTLTKSVDAPNDCILLVEDI</sequence>
<organism evidence="2 3">
    <name type="scientific">Glossina fuscipes</name>
    <dbReference type="NCBI Taxonomy" id="7396"/>
    <lineage>
        <taxon>Eukaryota</taxon>
        <taxon>Metazoa</taxon>
        <taxon>Ecdysozoa</taxon>
        <taxon>Arthropoda</taxon>
        <taxon>Hexapoda</taxon>
        <taxon>Insecta</taxon>
        <taxon>Pterygota</taxon>
        <taxon>Neoptera</taxon>
        <taxon>Endopterygota</taxon>
        <taxon>Diptera</taxon>
        <taxon>Brachycera</taxon>
        <taxon>Muscomorpha</taxon>
        <taxon>Hippoboscoidea</taxon>
        <taxon>Glossinidae</taxon>
        <taxon>Glossina</taxon>
    </lineage>
</organism>
<dbReference type="KEGG" id="gfs:119637017"/>
<gene>
    <name evidence="3" type="primary">LOC119637017</name>
</gene>
<evidence type="ECO:0000313" key="2">
    <source>
        <dbReference type="Proteomes" id="UP000092443"/>
    </source>
</evidence>
<dbReference type="GeneID" id="119637017"/>
<accession>A0A9C5Z3A8</accession>
<reference evidence="3" key="1">
    <citation type="submission" date="2025-08" db="UniProtKB">
        <authorList>
            <consortium name="RefSeq"/>
        </authorList>
    </citation>
    <scope>IDENTIFICATION</scope>
    <source>
        <tissue evidence="3">Whole body pupa</tissue>
    </source>
</reference>
<protein>
    <submittedName>
        <fullName evidence="3">Uncharacterized protein LOC119637017</fullName>
    </submittedName>
</protein>
<dbReference type="Proteomes" id="UP000092443">
    <property type="component" value="Unplaced"/>
</dbReference>
<feature type="region of interest" description="Disordered" evidence="1">
    <location>
        <begin position="79"/>
        <end position="113"/>
    </location>
</feature>
<keyword evidence="2" id="KW-1185">Reference proteome</keyword>
<evidence type="ECO:0000256" key="1">
    <source>
        <dbReference type="SAM" id="MobiDB-lite"/>
    </source>
</evidence>
<name>A0A9C5Z3A8_9MUSC</name>
<proteinExistence type="predicted"/>